<dbReference type="RefSeq" id="WP_172957539.1">
    <property type="nucleotide sequence ID" value="NZ_BDQK01000017.1"/>
</dbReference>
<dbReference type="Proteomes" id="UP000287247">
    <property type="component" value="Unassembled WGS sequence"/>
</dbReference>
<comment type="caution">
    <text evidence="6">The sequence shown here is derived from an EMBL/GenBank/DDBJ whole genome shotgun (WGS) entry which is preliminary data.</text>
</comment>
<proteinExistence type="predicted"/>
<evidence type="ECO:0000256" key="4">
    <source>
        <dbReference type="ARBA" id="ARBA00022723"/>
    </source>
</evidence>
<dbReference type="PROSITE" id="PS51443">
    <property type="entry name" value="PCS"/>
    <property type="match status" value="1"/>
</dbReference>
<accession>A0A401INP4</accession>
<feature type="domain" description="Peptidase C83" evidence="5">
    <location>
        <begin position="15"/>
        <end position="238"/>
    </location>
</feature>
<dbReference type="InterPro" id="IPR040409">
    <property type="entry name" value="PCS-like"/>
</dbReference>
<dbReference type="EMBL" id="BDQK01000017">
    <property type="protein sequence ID" value="GBF82890.1"/>
    <property type="molecule type" value="Genomic_DNA"/>
</dbReference>
<dbReference type="Gene3D" id="3.90.70.30">
    <property type="entry name" value="Phytochelatin synthase, N-terminal domain"/>
    <property type="match status" value="1"/>
</dbReference>
<evidence type="ECO:0000256" key="2">
    <source>
        <dbReference type="ARBA" id="ARBA00022539"/>
    </source>
</evidence>
<evidence type="ECO:0000313" key="7">
    <source>
        <dbReference type="Proteomes" id="UP000287247"/>
    </source>
</evidence>
<gene>
    <name evidence="6" type="ORF">AsFPU1_4324</name>
</gene>
<reference evidence="7" key="1">
    <citation type="submission" date="2017-05" db="EMBL/GenBank/DDBJ databases">
        <title>Physiological properties and genetic analysis related to exopolysaccharide production of fresh-water unicellular cyanobacterium Aphanothece sacrum, Suizenji Nori, that has been cultured as a food source in Japan.</title>
        <authorList>
            <person name="Kanesaki Y."/>
            <person name="Yoshikawa S."/>
            <person name="Ohki K."/>
        </authorList>
    </citation>
    <scope>NUCLEOTIDE SEQUENCE [LARGE SCALE GENOMIC DNA]</scope>
    <source>
        <strain evidence="7">FPU1</strain>
    </source>
</reference>
<evidence type="ECO:0000313" key="6">
    <source>
        <dbReference type="EMBL" id="GBF82890.1"/>
    </source>
</evidence>
<dbReference type="InterPro" id="IPR038156">
    <property type="entry name" value="PCS_N_sf"/>
</dbReference>
<keyword evidence="3" id="KW-0808">Transferase</keyword>
<dbReference type="InterPro" id="IPR007719">
    <property type="entry name" value="PCS_N"/>
</dbReference>
<keyword evidence="2" id="KW-0104">Cadmium</keyword>
<sequence length="238" mass="26881">MSPLISRILMIGLCFIPSELIAQTLPLTPNLINFNSSEGETFLIESTARQDYIPLSIQFETQENGAFCGVASMVMVLNALSIPAPKAPEWRKYKRFTQTNIFDNPKTQEVMTKDIVSKQGMTLQQLGQLLASYPIKVDINYGSEVTLKEFRQRLIDNLKQPNNFVLVNYLRSTMGQEKGGHISPVAAYHQQSDRFLILDVSRYKYPPVWVKAEDLWQAINTKDSASGKTRGFVLVSVE</sequence>
<organism evidence="6 7">
    <name type="scientific">Aphanothece sacrum FPU1</name>
    <dbReference type="NCBI Taxonomy" id="1920663"/>
    <lineage>
        <taxon>Bacteria</taxon>
        <taxon>Bacillati</taxon>
        <taxon>Cyanobacteriota</taxon>
        <taxon>Cyanophyceae</taxon>
        <taxon>Oscillatoriophycideae</taxon>
        <taxon>Chroococcales</taxon>
        <taxon>Aphanothecaceae</taxon>
        <taxon>Aphanothece</taxon>
    </lineage>
</organism>
<dbReference type="GO" id="GO:0046872">
    <property type="term" value="F:metal ion binding"/>
    <property type="evidence" value="ECO:0007669"/>
    <property type="project" value="UniProtKB-KW"/>
</dbReference>
<evidence type="ECO:0000256" key="3">
    <source>
        <dbReference type="ARBA" id="ARBA00022679"/>
    </source>
</evidence>
<dbReference type="InterPro" id="IPR038765">
    <property type="entry name" value="Papain-like_cys_pep_sf"/>
</dbReference>
<dbReference type="GO" id="GO:0046938">
    <property type="term" value="P:phytochelatin biosynthetic process"/>
    <property type="evidence" value="ECO:0007669"/>
    <property type="project" value="InterPro"/>
</dbReference>
<dbReference type="SUPFAM" id="SSF54001">
    <property type="entry name" value="Cysteine proteinases"/>
    <property type="match status" value="1"/>
</dbReference>
<dbReference type="AlphaFoldDB" id="A0A401INP4"/>
<dbReference type="GO" id="GO:0010038">
    <property type="term" value="P:response to metal ion"/>
    <property type="evidence" value="ECO:0007669"/>
    <property type="project" value="InterPro"/>
</dbReference>
<dbReference type="PANTHER" id="PTHR33447:SF20">
    <property type="entry name" value="GLUTATHIONE GAMMA-GLUTAMYLCYSTEINYLTRANSFERASE"/>
    <property type="match status" value="1"/>
</dbReference>
<dbReference type="GO" id="GO:0016756">
    <property type="term" value="F:glutathione gamma-glutamylcysteinyltransferase activity"/>
    <property type="evidence" value="ECO:0007669"/>
    <property type="project" value="UniProtKB-EC"/>
</dbReference>
<name>A0A401INP4_APHSA</name>
<dbReference type="Pfam" id="PF05023">
    <property type="entry name" value="Phytochelatin"/>
    <property type="match status" value="1"/>
</dbReference>
<dbReference type="EC" id="2.3.2.15" evidence="1"/>
<keyword evidence="4" id="KW-0479">Metal-binding</keyword>
<dbReference type="PANTHER" id="PTHR33447">
    <property type="entry name" value="GLUTATHIONE GAMMA-GLUTAMYLCYSTEINYLTRANSFERASE"/>
    <property type="match status" value="1"/>
</dbReference>
<evidence type="ECO:0000259" key="5">
    <source>
        <dbReference type="PROSITE" id="PS51443"/>
    </source>
</evidence>
<evidence type="ECO:0000256" key="1">
    <source>
        <dbReference type="ARBA" id="ARBA00012468"/>
    </source>
</evidence>
<protein>
    <recommendedName>
        <fullName evidence="1">glutathione gamma-glutamylcysteinyltransferase</fullName>
        <ecNumber evidence="1">2.3.2.15</ecNumber>
    </recommendedName>
</protein>
<keyword evidence="7" id="KW-1185">Reference proteome</keyword>